<gene>
    <name evidence="1" type="ORF">JOE21_000841</name>
</gene>
<sequence>MKAACILCDQPFTPEPIQQKKLRKHPHRLFLCPACNHRITEQVFARRKEQPKENEPRT</sequence>
<dbReference type="Proteomes" id="UP001185012">
    <property type="component" value="Unassembled WGS sequence"/>
</dbReference>
<dbReference type="RefSeq" id="WP_309862722.1">
    <property type="nucleotide sequence ID" value="NZ_JAVDQG010000002.1"/>
</dbReference>
<evidence type="ECO:0000313" key="2">
    <source>
        <dbReference type="Proteomes" id="UP001185012"/>
    </source>
</evidence>
<dbReference type="InterPro" id="IPR019241">
    <property type="entry name" value="DUF2197"/>
</dbReference>
<dbReference type="Pfam" id="PF09963">
    <property type="entry name" value="DUF2197"/>
    <property type="match status" value="1"/>
</dbReference>
<keyword evidence="2" id="KW-1185">Reference proteome</keyword>
<comment type="caution">
    <text evidence="1">The sequence shown here is derived from an EMBL/GenBank/DDBJ whole genome shotgun (WGS) entry which is preliminary data.</text>
</comment>
<proteinExistence type="predicted"/>
<dbReference type="EMBL" id="JAVDQG010000002">
    <property type="protein sequence ID" value="MDR6224850.1"/>
    <property type="molecule type" value="Genomic_DNA"/>
</dbReference>
<accession>A0ABU1IJ96</accession>
<evidence type="ECO:0000313" key="1">
    <source>
        <dbReference type="EMBL" id="MDR6224850.1"/>
    </source>
</evidence>
<reference evidence="1 2" key="1">
    <citation type="submission" date="2023-07" db="EMBL/GenBank/DDBJ databases">
        <title>Genomic Encyclopedia of Type Strains, Phase IV (KMG-IV): sequencing the most valuable type-strain genomes for metagenomic binning, comparative biology and taxonomic classification.</title>
        <authorList>
            <person name="Goeker M."/>
        </authorList>
    </citation>
    <scope>NUCLEOTIDE SEQUENCE [LARGE SCALE GENOMIC DNA]</scope>
    <source>
        <strain evidence="1 2">DSM 45903</strain>
    </source>
</reference>
<protein>
    <submittedName>
        <fullName evidence="1">Uncharacterized protein YlaI</fullName>
    </submittedName>
</protein>
<organism evidence="1 2">
    <name type="scientific">Desmospora profundinema</name>
    <dbReference type="NCBI Taxonomy" id="1571184"/>
    <lineage>
        <taxon>Bacteria</taxon>
        <taxon>Bacillati</taxon>
        <taxon>Bacillota</taxon>
        <taxon>Bacilli</taxon>
        <taxon>Bacillales</taxon>
        <taxon>Thermoactinomycetaceae</taxon>
        <taxon>Desmospora</taxon>
    </lineage>
</organism>
<name>A0ABU1IJ96_9BACL</name>